<feature type="transmembrane region" description="Helical" evidence="6">
    <location>
        <begin position="152"/>
        <end position="173"/>
    </location>
</feature>
<feature type="transmembrane region" description="Helical" evidence="6">
    <location>
        <begin position="602"/>
        <end position="622"/>
    </location>
</feature>
<dbReference type="EMBL" id="CP065425">
    <property type="protein sequence ID" value="QQZ09920.1"/>
    <property type="molecule type" value="Genomic_DNA"/>
</dbReference>
<reference evidence="8 9" key="1">
    <citation type="submission" date="2020-11" db="EMBL/GenBank/DDBJ databases">
        <title>Taxonomic evaluation of the Bacillus sporothermodurans group of bacteria based on whole genome sequences.</title>
        <authorList>
            <person name="Fiedler G."/>
            <person name="Herbstmann A.-D."/>
            <person name="Doll E."/>
            <person name="Wenning M."/>
            <person name="Brinks E."/>
            <person name="Kabisch J."/>
            <person name="Breitenwieser F."/>
            <person name="Lappann M."/>
            <person name="Boehnlein C."/>
            <person name="Franz C."/>
        </authorList>
    </citation>
    <scope>NUCLEOTIDE SEQUENCE [LARGE SCALE GENOMIC DNA]</scope>
    <source>
        <strain evidence="8 9">JCM 19841</strain>
    </source>
</reference>
<comment type="subcellular location">
    <subcellularLocation>
        <location evidence="1 6">Cell membrane</location>
        <topology evidence="1 6">Multi-pass membrane protein</topology>
    </subcellularLocation>
</comment>
<evidence type="ECO:0000256" key="2">
    <source>
        <dbReference type="ARBA" id="ARBA00022475"/>
    </source>
</evidence>
<evidence type="ECO:0000256" key="5">
    <source>
        <dbReference type="ARBA" id="ARBA00023136"/>
    </source>
</evidence>
<keyword evidence="6" id="KW-0813">Transport</keyword>
<proteinExistence type="inferred from homology"/>
<dbReference type="InterPro" id="IPR052536">
    <property type="entry name" value="ABC-4_Integral_Memb_Prot"/>
</dbReference>
<feature type="transmembrane region" description="Helical" evidence="6">
    <location>
        <begin position="106"/>
        <end position="132"/>
    </location>
</feature>
<evidence type="ECO:0000256" key="6">
    <source>
        <dbReference type="PIRNR" id="PIRNR018968"/>
    </source>
</evidence>
<organism evidence="8 9">
    <name type="scientific">Heyndrickxia vini</name>
    <dbReference type="NCBI Taxonomy" id="1476025"/>
    <lineage>
        <taxon>Bacteria</taxon>
        <taxon>Bacillati</taxon>
        <taxon>Bacillota</taxon>
        <taxon>Bacilli</taxon>
        <taxon>Bacillales</taxon>
        <taxon>Bacillaceae</taxon>
        <taxon>Heyndrickxia</taxon>
    </lineage>
</organism>
<gene>
    <name evidence="8" type="ORF">I5776_02805</name>
</gene>
<accession>A0ABX7E3P8</accession>
<evidence type="ECO:0000256" key="3">
    <source>
        <dbReference type="ARBA" id="ARBA00022692"/>
    </source>
</evidence>
<feature type="transmembrane region" description="Helical" evidence="6">
    <location>
        <begin position="61"/>
        <end position="86"/>
    </location>
</feature>
<evidence type="ECO:0000259" key="7">
    <source>
        <dbReference type="Pfam" id="PF02687"/>
    </source>
</evidence>
<dbReference type="InterPro" id="IPR027022">
    <property type="entry name" value="ABC_permease_BceB-typ"/>
</dbReference>
<feature type="transmembrane region" description="Helical" evidence="6">
    <location>
        <begin position="568"/>
        <end position="590"/>
    </location>
</feature>
<evidence type="ECO:0000256" key="1">
    <source>
        <dbReference type="ARBA" id="ARBA00004651"/>
    </source>
</evidence>
<dbReference type="PANTHER" id="PTHR46795">
    <property type="entry name" value="ABC TRANSPORTER PERMEASE-RELATED-RELATED"/>
    <property type="match status" value="1"/>
</dbReference>
<comment type="similarity">
    <text evidence="6">Belongs to the ABC-4 integral membrane protein family.</text>
</comment>
<keyword evidence="2 6" id="KW-1003">Cell membrane</keyword>
<name>A0ABX7E3P8_9BACI</name>
<dbReference type="InterPro" id="IPR003838">
    <property type="entry name" value="ABC3_permease_C"/>
</dbReference>
<keyword evidence="3 6" id="KW-0812">Transmembrane</keyword>
<keyword evidence="9" id="KW-1185">Reference proteome</keyword>
<protein>
    <submittedName>
        <fullName evidence="8">FtsX-like permease family protein</fullName>
    </submittedName>
</protein>
<keyword evidence="5 6" id="KW-0472">Membrane</keyword>
<feature type="transmembrane region" description="Helical" evidence="6">
    <location>
        <begin position="205"/>
        <end position="230"/>
    </location>
</feature>
<dbReference type="PANTHER" id="PTHR46795:SF2">
    <property type="entry name" value="ABC TRANSPORTER, PERMEASE PROTEIN"/>
    <property type="match status" value="1"/>
</dbReference>
<feature type="domain" description="ABC3 transporter permease C-terminal" evidence="7">
    <location>
        <begin position="68"/>
        <end position="183"/>
    </location>
</feature>
<evidence type="ECO:0000256" key="4">
    <source>
        <dbReference type="ARBA" id="ARBA00022989"/>
    </source>
</evidence>
<evidence type="ECO:0000313" key="8">
    <source>
        <dbReference type="EMBL" id="QQZ09920.1"/>
    </source>
</evidence>
<feature type="transmembrane region" description="Helical" evidence="6">
    <location>
        <begin position="512"/>
        <end position="534"/>
    </location>
</feature>
<evidence type="ECO:0000313" key="9">
    <source>
        <dbReference type="Proteomes" id="UP000595691"/>
    </source>
</evidence>
<dbReference type="Pfam" id="PF02687">
    <property type="entry name" value="FtsX"/>
    <property type="match status" value="1"/>
</dbReference>
<dbReference type="Proteomes" id="UP000595691">
    <property type="component" value="Chromosome"/>
</dbReference>
<dbReference type="PIRSF" id="PIRSF018968">
    <property type="entry name" value="ABC_permease_BceB"/>
    <property type="match status" value="1"/>
</dbReference>
<feature type="transmembrane region" description="Helical" evidence="6">
    <location>
        <begin position="20"/>
        <end position="41"/>
    </location>
</feature>
<keyword evidence="4 6" id="KW-1133">Transmembrane helix</keyword>
<dbReference type="RefSeq" id="WP_202778871.1">
    <property type="nucleotide sequence ID" value="NZ_CP065425.1"/>
</dbReference>
<feature type="transmembrane region" description="Helical" evidence="6">
    <location>
        <begin position="288"/>
        <end position="312"/>
    </location>
</feature>
<feature type="transmembrane region" description="Helical" evidence="6">
    <location>
        <begin position="236"/>
        <end position="258"/>
    </location>
</feature>
<sequence length="633" mass="71661">MNLRQFAINNVLRNKRTYLAHFLSSAFSVMIFFIYALLLFHPELQGELKSTSDMISALGTMGMKVAQIIIFIFSFFFLLYSVSAFLKLRKKEFGILMILGMSRKQFYRLLFVENMIIGCAAIIGGVVVGTFLSKFLLIISANILGIDKGLSFYFPIKAALLTAGAFLLLFLLISLFTSRLVRTGTVLELVKAEEKPKPEPKASPWLSLLAIVLLAAGYGMVLCFAILQIISLGLLLSGVGLTILGTYFLFTQFSVYSIRSLKKNSRFFFKKTNMVTISEFMYRMKDNAVMFFLVSVISASAFTGIGTCLALGNSGLSEMINPYAFSYSSFGEKADKEAIQTIQQELTKAKIPFRMGSYKPIYTTNNTTMIKLSDYNAMAKALGYPTETVSTSQAILTPTTVKQKNDWRIEGQNTKHLEIVQEKVKADVTIKKSLSYIVFPEIGSTTIIVSDKMYEKFLEGDESNFRDYRFVVKNWQETKEVAQNITKKLNPDNYNFNSLVLNWLTSKQENGLLLILSGLVGIVFFTFAASFIYFRLYADLDRDEQQYRMISKIGLSKKELNQIVTRQLVLLFFLPIVMAIIHGSVAFFALQRLVDFSVLKSSIIIFVVFGAAQVVYFFIARWRYLKHLYTKMV</sequence>